<evidence type="ECO:0000313" key="1">
    <source>
        <dbReference type="EMBL" id="SNS41324.1"/>
    </source>
</evidence>
<name>A0A239EBL6_9ACTN</name>
<organism evidence="1 2">
    <name type="scientific">Actinomadura mexicana</name>
    <dbReference type="NCBI Taxonomy" id="134959"/>
    <lineage>
        <taxon>Bacteria</taxon>
        <taxon>Bacillati</taxon>
        <taxon>Actinomycetota</taxon>
        <taxon>Actinomycetes</taxon>
        <taxon>Streptosporangiales</taxon>
        <taxon>Thermomonosporaceae</taxon>
        <taxon>Actinomadura</taxon>
    </lineage>
</organism>
<sequence length="93" mass="10441">MAVSRTASSVPAGPRRVSFSRIHEPLEVPDLLALQTNSFDWLVGNERWKARVEAARQAGRRDVPTQSGLEEIFEEISPIEDFSGTMSLSFRDH</sequence>
<dbReference type="Proteomes" id="UP000198420">
    <property type="component" value="Unassembled WGS sequence"/>
</dbReference>
<keyword evidence="2" id="KW-1185">Reference proteome</keyword>
<reference evidence="2" key="1">
    <citation type="submission" date="2017-06" db="EMBL/GenBank/DDBJ databases">
        <authorList>
            <person name="Varghese N."/>
            <person name="Submissions S."/>
        </authorList>
    </citation>
    <scope>NUCLEOTIDE SEQUENCE [LARGE SCALE GENOMIC DNA]</scope>
    <source>
        <strain evidence="2">DSM 44485</strain>
    </source>
</reference>
<proteinExistence type="predicted"/>
<evidence type="ECO:0000313" key="2">
    <source>
        <dbReference type="Proteomes" id="UP000198420"/>
    </source>
</evidence>
<dbReference type="AlphaFoldDB" id="A0A239EBL6"/>
<dbReference type="RefSeq" id="WP_143227409.1">
    <property type="nucleotide sequence ID" value="NZ_FZNP01000016.1"/>
</dbReference>
<gene>
    <name evidence="1" type="ORF">SAMN06265355_116169</name>
</gene>
<protein>
    <recommendedName>
        <fullName evidence="3">DNA-directed RNA polymerase subunit beta</fullName>
    </recommendedName>
</protein>
<accession>A0A239EBL6</accession>
<evidence type="ECO:0008006" key="3">
    <source>
        <dbReference type="Google" id="ProtNLM"/>
    </source>
</evidence>
<dbReference type="OrthoDB" id="9803954at2"/>
<dbReference type="Gene3D" id="3.90.1100.10">
    <property type="match status" value="1"/>
</dbReference>
<dbReference type="EMBL" id="FZNP01000016">
    <property type="protein sequence ID" value="SNS41324.1"/>
    <property type="molecule type" value="Genomic_DNA"/>
</dbReference>
<feature type="non-terminal residue" evidence="1">
    <location>
        <position position="93"/>
    </location>
</feature>